<comment type="subcellular location">
    <subcellularLocation>
        <location evidence="1">Mitochondrion</location>
    </subcellularLocation>
</comment>
<dbReference type="Gene3D" id="3.30.460.80">
    <property type="entry name" value="NADH:ubiquinone oxidoreductase, 30kDa subunit"/>
    <property type="match status" value="1"/>
</dbReference>
<evidence type="ECO:0000256" key="7">
    <source>
        <dbReference type="ARBA" id="ARBA00049551"/>
    </source>
</evidence>
<evidence type="ECO:0000256" key="5">
    <source>
        <dbReference type="ARBA" id="ARBA00023027"/>
    </source>
</evidence>
<dbReference type="InterPro" id="IPR020396">
    <property type="entry name" value="NADH_UbQ_OxRdtase_CS"/>
</dbReference>
<dbReference type="GO" id="GO:0008137">
    <property type="term" value="F:NADH dehydrogenase (ubiquinone) activity"/>
    <property type="evidence" value="ECO:0007669"/>
    <property type="project" value="UniProtKB-EC"/>
</dbReference>
<keyword evidence="6" id="KW-0830">Ubiquinone</keyword>
<keyword evidence="5 8" id="KW-0520">NAD</keyword>
<comment type="catalytic activity">
    <reaction evidence="7">
        <text>a ubiquinone + NADH + 5 H(+)(in) = a ubiquinol + NAD(+) + 4 H(+)(out)</text>
        <dbReference type="Rhea" id="RHEA:29091"/>
        <dbReference type="Rhea" id="RHEA-COMP:9565"/>
        <dbReference type="Rhea" id="RHEA-COMP:9566"/>
        <dbReference type="ChEBI" id="CHEBI:15378"/>
        <dbReference type="ChEBI" id="CHEBI:16389"/>
        <dbReference type="ChEBI" id="CHEBI:17976"/>
        <dbReference type="ChEBI" id="CHEBI:57540"/>
        <dbReference type="ChEBI" id="CHEBI:57945"/>
        <dbReference type="EC" id="7.1.1.2"/>
    </reaction>
</comment>
<geneLocation type="mitochondrion" evidence="10"/>
<dbReference type="GO" id="GO:0016651">
    <property type="term" value="F:oxidoreductase activity, acting on NAD(P)H"/>
    <property type="evidence" value="ECO:0007669"/>
    <property type="project" value="InterPro"/>
</dbReference>
<dbReference type="InterPro" id="IPR037232">
    <property type="entry name" value="NADH_quin_OxRdtase_su_C/D-like"/>
</dbReference>
<dbReference type="NCBIfam" id="TIGR01961">
    <property type="entry name" value="NuoC_fam"/>
    <property type="match status" value="1"/>
</dbReference>
<gene>
    <name evidence="10" type="primary">nad9</name>
</gene>
<dbReference type="PANTHER" id="PTHR10884:SF14">
    <property type="entry name" value="NADH DEHYDROGENASE [UBIQUINONE] IRON-SULFUR PROTEIN 3, MITOCHONDRIAL"/>
    <property type="match status" value="1"/>
</dbReference>
<evidence type="ECO:0000256" key="4">
    <source>
        <dbReference type="ARBA" id="ARBA00022967"/>
    </source>
</evidence>
<dbReference type="Pfam" id="PF00329">
    <property type="entry name" value="Complex1_30kDa"/>
    <property type="match status" value="1"/>
</dbReference>
<dbReference type="FunFam" id="3.30.460.80:FF:000002">
    <property type="entry name" value="NADH dehydrogenase iron-sulfur protein 3, mitochondrial"/>
    <property type="match status" value="1"/>
</dbReference>
<keyword evidence="10" id="KW-0496">Mitochondrion</keyword>
<evidence type="ECO:0000256" key="3">
    <source>
        <dbReference type="ARBA" id="ARBA00022448"/>
    </source>
</evidence>
<protein>
    <submittedName>
        <fullName evidence="10">NADH dehydrogenase subunit 9</fullName>
    </submittedName>
</protein>
<dbReference type="GO" id="GO:0016020">
    <property type="term" value="C:membrane"/>
    <property type="evidence" value="ECO:0007669"/>
    <property type="project" value="UniProtKB-ARBA"/>
</dbReference>
<accession>G4XCQ2</accession>
<dbReference type="InterPro" id="IPR010218">
    <property type="entry name" value="NADH_DH_suC"/>
</dbReference>
<comment type="similarity">
    <text evidence="2 8">Belongs to the complex I 30 kDa subunit family.</text>
</comment>
<evidence type="ECO:0000259" key="9">
    <source>
        <dbReference type="Pfam" id="PF00329"/>
    </source>
</evidence>
<keyword evidence="4 8" id="KW-1278">Translocase</keyword>
<sequence length="188" mass="22697">MQILKKFSQYLLQILPIISFTLYKNELSINILTNKLIPILFFLKNHTNSQFKVLSEICTVDYINKDKRFEIIYNLLSIRFNSRLKVKILINEFQPIDSIITIYKAANWCEREVWDMFGIFFLNHPDLRRILTDYGFEGHPLRKDFPLSGFLEVFYNELKKRVVYEPINLSQQYRLFEFNNPWNKKINL</sequence>
<dbReference type="PROSITE" id="PS00542">
    <property type="entry name" value="COMPLEX1_30K"/>
    <property type="match status" value="1"/>
</dbReference>
<reference evidence="10" key="1">
    <citation type="submission" date="2011-04" db="EMBL/GenBank/DDBJ databases">
        <authorList>
            <person name="Martin F."/>
            <person name="Radmer L."/>
        </authorList>
    </citation>
    <scope>NUCLEOTIDE SEQUENCE</scope>
    <source>
        <strain evidence="10">P10288</strain>
    </source>
</reference>
<dbReference type="InterPro" id="IPR001268">
    <property type="entry name" value="NADH_UbQ_OxRdtase_30kDa_su"/>
</dbReference>
<dbReference type="SUPFAM" id="SSF143243">
    <property type="entry name" value="Nqo5-like"/>
    <property type="match status" value="1"/>
</dbReference>
<evidence type="ECO:0000256" key="6">
    <source>
        <dbReference type="ARBA" id="ARBA00023075"/>
    </source>
</evidence>
<evidence type="ECO:0000256" key="1">
    <source>
        <dbReference type="ARBA" id="ARBA00004173"/>
    </source>
</evidence>
<evidence type="ECO:0000256" key="2">
    <source>
        <dbReference type="ARBA" id="ARBA00007569"/>
    </source>
</evidence>
<dbReference type="HAMAP" id="MF_01357">
    <property type="entry name" value="NDH1_NuoC"/>
    <property type="match status" value="1"/>
</dbReference>
<name>G4XCQ2_9STRA</name>
<keyword evidence="3 8" id="KW-0813">Transport</keyword>
<dbReference type="AlphaFoldDB" id="G4XCQ2"/>
<dbReference type="GO" id="GO:0005739">
    <property type="term" value="C:mitochondrion"/>
    <property type="evidence" value="ECO:0007669"/>
    <property type="project" value="UniProtKB-SubCell"/>
</dbReference>
<organism evidence="10">
    <name type="scientific">Phytophthora nemorosa</name>
    <dbReference type="NCBI Taxonomy" id="239968"/>
    <lineage>
        <taxon>Eukaryota</taxon>
        <taxon>Sar</taxon>
        <taxon>Stramenopiles</taxon>
        <taxon>Oomycota</taxon>
        <taxon>Peronosporomycetes</taxon>
        <taxon>Peronosporales</taxon>
        <taxon>Peronosporaceae</taxon>
        <taxon>Phytophthora</taxon>
    </lineage>
</organism>
<dbReference type="EMBL" id="JF771957">
    <property type="protein sequence ID" value="AEP43538.1"/>
    <property type="molecule type" value="Genomic_DNA"/>
</dbReference>
<feature type="domain" description="NADH:ubiquinone oxidoreductase 30kDa subunit" evidence="9">
    <location>
        <begin position="32"/>
        <end position="149"/>
    </location>
</feature>
<dbReference type="PANTHER" id="PTHR10884">
    <property type="entry name" value="NADH DEHYDROGENASE UBIQUINONE IRON-SULFUR PROTEIN 3"/>
    <property type="match status" value="1"/>
</dbReference>
<dbReference type="NCBIfam" id="NF004733">
    <property type="entry name" value="PRK06074.1-5"/>
    <property type="match status" value="1"/>
</dbReference>
<proteinExistence type="inferred from homology"/>
<evidence type="ECO:0000313" key="10">
    <source>
        <dbReference type="EMBL" id="AEP43538.1"/>
    </source>
</evidence>
<evidence type="ECO:0000256" key="8">
    <source>
        <dbReference type="RuleBase" id="RU003456"/>
    </source>
</evidence>